<proteinExistence type="predicted"/>
<dbReference type="Gene3D" id="1.25.40.10">
    <property type="entry name" value="Tetratricopeptide repeat domain"/>
    <property type="match status" value="1"/>
</dbReference>
<evidence type="ECO:0000313" key="1">
    <source>
        <dbReference type="EMBL" id="VAW27650.1"/>
    </source>
</evidence>
<organism evidence="1">
    <name type="scientific">hydrothermal vent metagenome</name>
    <dbReference type="NCBI Taxonomy" id="652676"/>
    <lineage>
        <taxon>unclassified sequences</taxon>
        <taxon>metagenomes</taxon>
        <taxon>ecological metagenomes</taxon>
    </lineage>
</organism>
<gene>
    <name evidence="1" type="ORF">MNBD_BACTEROID06-1504</name>
</gene>
<name>A0A3B0UEV7_9ZZZZ</name>
<dbReference type="InterPro" id="IPR011990">
    <property type="entry name" value="TPR-like_helical_dom_sf"/>
</dbReference>
<reference evidence="1" key="1">
    <citation type="submission" date="2018-06" db="EMBL/GenBank/DDBJ databases">
        <authorList>
            <person name="Zhirakovskaya E."/>
        </authorList>
    </citation>
    <scope>NUCLEOTIDE SEQUENCE</scope>
</reference>
<sequence length="853" mass="97277">MRIFLAGSILLFSVASFGQARRALSLIEKQKYETAFDLLSNVLAKDTTSASIPFVLAKLYLVQDWPQHQLDSAYYFSVRSLFKYDRLGEKDLNRHIKEGFGKTRLLTLKKHIDSLAFEVVKQRRTEIDYQKFIDSHTDAAELDSAIYLRNEQAYLTASSINTLVSYKRFLDKYPKAVDWDKADAKYQKILYKESTKSGRLNTYKTFVDSHPSSPYLKDAIRHIYDIEVGRNTVKSILDFVEQYPNSQASVKAVSLLYHKHLAQENAHSFADKYPKINIGDSLKQVIKNQEKTLLPVWRGSYFQMIDLTQKVIIDSLISVEEKTIDKDFLAVKTQRRYALVSKTGEPFYKSKSFSFVGEEQGFVFLIKKGKTIIVHKNGDVVSGGNKANLVEPFISYKSNGKWGLKSITNIDLLAPNYDSIWTENNLIFLSLKDKVSILTEETLYPALDGKIVDIETKFDEYEWLTDSLLWVESGGKEGLFSEQLEELAPLGKHQIDIAKKGWSIVKKGVVSIPAFSDQSLTQFNENDEWQIGYIKDSLIVKHHYNQLFSPTSASLLGSSAIIMHWADSGYMYLTDTLKFFKPTNYEVKPLLNQDTKVYYYEVIEGKKKRLMNSLGQKLNLPNYKKIIPLNKSFFQLETSKAKQLYTSSGELILDKIEGAALIDNSTISILKDQHFGLIQPYDSIYIEPIYSRKISALADSLWVVSDGNNYGVINSKSDTLLPFFYAEINYWINGLLFVKSDLKWNIYDLKISKFVESGIVSYSSITRKGSPKISFQKGVGIGVFDSEKGLVLKPTFTAINLEGTTEEPYYRAEKYVEEAGLHIMLYYDMAGKQLFQNILNEAAFSSLYGTSEE</sequence>
<protein>
    <submittedName>
        <fullName evidence="1">Uncharacterized protein</fullName>
    </submittedName>
</protein>
<dbReference type="AlphaFoldDB" id="A0A3B0UEV7"/>
<accession>A0A3B0UEV7</accession>
<dbReference type="EMBL" id="UOES01000278">
    <property type="protein sequence ID" value="VAW27650.1"/>
    <property type="molecule type" value="Genomic_DNA"/>
</dbReference>